<dbReference type="RefSeq" id="XP_002477855.1">
    <property type="nucleotide sequence ID" value="XM_002477810.1"/>
</dbReference>
<dbReference type="HOGENOM" id="CLU_040076_1_0_1"/>
<evidence type="ECO:0000313" key="4">
    <source>
        <dbReference type="Proteomes" id="UP000001745"/>
    </source>
</evidence>
<keyword evidence="2" id="KW-0812">Transmembrane</keyword>
<protein>
    <submittedName>
        <fullName evidence="3">GNAT family acetyltransferase, putative</fullName>
    </submittedName>
</protein>
<keyword evidence="2" id="KW-1133">Transmembrane helix</keyword>
<dbReference type="PhylomeDB" id="B8LZW0"/>
<gene>
    <name evidence="3" type="ORF">TSTA_081250</name>
</gene>
<feature type="region of interest" description="Disordered" evidence="1">
    <location>
        <begin position="1"/>
        <end position="20"/>
    </location>
</feature>
<dbReference type="OrthoDB" id="5343688at2759"/>
<evidence type="ECO:0000313" key="3">
    <source>
        <dbReference type="EMBL" id="EED20892.1"/>
    </source>
</evidence>
<accession>B8LZW0</accession>
<keyword evidence="3" id="KW-0808">Transferase</keyword>
<keyword evidence="2" id="KW-0472">Membrane</keyword>
<dbReference type="InParanoid" id="B8LZW0"/>
<dbReference type="eggNOG" id="ENOG502SMXQ">
    <property type="taxonomic scope" value="Eukaryota"/>
</dbReference>
<evidence type="ECO:0000256" key="1">
    <source>
        <dbReference type="SAM" id="MobiDB-lite"/>
    </source>
</evidence>
<feature type="transmembrane region" description="Helical" evidence="2">
    <location>
        <begin position="90"/>
        <end position="113"/>
    </location>
</feature>
<name>B8LZW0_TALSN</name>
<feature type="compositionally biased region" description="Polar residues" evidence="1">
    <location>
        <begin position="1"/>
        <end position="14"/>
    </location>
</feature>
<dbReference type="GeneID" id="8101430"/>
<organism evidence="3 4">
    <name type="scientific">Talaromyces stipitatus (strain ATCC 10500 / CBS 375.48 / QM 6759 / NRRL 1006)</name>
    <name type="common">Penicillium stipitatum</name>
    <dbReference type="NCBI Taxonomy" id="441959"/>
    <lineage>
        <taxon>Eukaryota</taxon>
        <taxon>Fungi</taxon>
        <taxon>Dikarya</taxon>
        <taxon>Ascomycota</taxon>
        <taxon>Pezizomycotina</taxon>
        <taxon>Eurotiomycetes</taxon>
        <taxon>Eurotiomycetidae</taxon>
        <taxon>Eurotiales</taxon>
        <taxon>Trichocomaceae</taxon>
        <taxon>Talaromyces</taxon>
        <taxon>Talaromyces sect. Talaromyces</taxon>
    </lineage>
</organism>
<feature type="transmembrane region" description="Helical" evidence="2">
    <location>
        <begin position="63"/>
        <end position="84"/>
    </location>
</feature>
<reference evidence="4" key="1">
    <citation type="journal article" date="2015" name="Genome Announc.">
        <title>Genome sequence of the AIDS-associated pathogen Penicillium marneffei (ATCC18224) and its near taxonomic relative Talaromyces stipitatus (ATCC10500).</title>
        <authorList>
            <person name="Nierman W.C."/>
            <person name="Fedorova-Abrams N.D."/>
            <person name="Andrianopoulos A."/>
        </authorList>
    </citation>
    <scope>NUCLEOTIDE SEQUENCE [LARGE SCALE GENOMIC DNA]</scope>
    <source>
        <strain evidence="4">ATCC 10500 / CBS 375.48 / QM 6759 / NRRL 1006</strain>
    </source>
</reference>
<dbReference type="OMA" id="MDQESAM"/>
<evidence type="ECO:0000256" key="2">
    <source>
        <dbReference type="SAM" id="Phobius"/>
    </source>
</evidence>
<sequence>MADVSATSKTTAQDAATDKKQPPALATFQALPNNEDHHIDRVNALRLIADSVAQQRQEASRAIITHPITIATVLALCAVFSHYIGDLATIVITTAGCLMAGMSGVGYLTYGYLELAERTGTWSFLRADENTDKEDILIVTKYGDDIIGALVLRLVVVGGNKKSPKFKARYRNKTFGTALLEEAIALGRKNGWEGPEFAPDHANSKRILPGIFHKNLDRREARAKNLLEKLKAESK</sequence>
<proteinExistence type="predicted"/>
<keyword evidence="4" id="KW-1185">Reference proteome</keyword>
<dbReference type="AlphaFoldDB" id="B8LZW0"/>
<dbReference type="EMBL" id="EQ962653">
    <property type="protein sequence ID" value="EED20892.1"/>
    <property type="molecule type" value="Genomic_DNA"/>
</dbReference>
<dbReference type="Proteomes" id="UP000001745">
    <property type="component" value="Unassembled WGS sequence"/>
</dbReference>
<dbReference type="GO" id="GO:0016740">
    <property type="term" value="F:transferase activity"/>
    <property type="evidence" value="ECO:0007669"/>
    <property type="project" value="UniProtKB-KW"/>
</dbReference>
<dbReference type="VEuPathDB" id="FungiDB:TSTA_081250"/>